<dbReference type="InterPro" id="IPR001173">
    <property type="entry name" value="Glyco_trans_2-like"/>
</dbReference>
<reference evidence="3" key="1">
    <citation type="journal article" date="2017" name="Genome Announc.">
        <title>Draft Genome Sequence of Terrimicrobium sacchariphilum NM-5T, a Facultative Anaerobic Soil Bacterium of the Class Spartobacteria.</title>
        <authorList>
            <person name="Qiu Y.L."/>
            <person name="Tourlousse D.M."/>
            <person name="Matsuura N."/>
            <person name="Ohashi A."/>
            <person name="Sekiguchi Y."/>
        </authorList>
    </citation>
    <scope>NUCLEOTIDE SEQUENCE [LARGE SCALE GENOMIC DNA]</scope>
    <source>
        <strain evidence="3">NM-5</strain>
    </source>
</reference>
<keyword evidence="2" id="KW-0808">Transferase</keyword>
<dbReference type="STRING" id="690879.TSACC_346"/>
<accession>A0A146GET0</accession>
<dbReference type="Proteomes" id="UP000076023">
    <property type="component" value="Unassembled WGS sequence"/>
</dbReference>
<feature type="domain" description="Glycosyltransferase 2-like" evidence="1">
    <location>
        <begin position="16"/>
        <end position="143"/>
    </location>
</feature>
<keyword evidence="3" id="KW-1185">Reference proteome</keyword>
<dbReference type="InterPro" id="IPR029044">
    <property type="entry name" value="Nucleotide-diphossugar_trans"/>
</dbReference>
<organism evidence="2 3">
    <name type="scientific">Terrimicrobium sacchariphilum</name>
    <dbReference type="NCBI Taxonomy" id="690879"/>
    <lineage>
        <taxon>Bacteria</taxon>
        <taxon>Pseudomonadati</taxon>
        <taxon>Verrucomicrobiota</taxon>
        <taxon>Terrimicrobiia</taxon>
        <taxon>Terrimicrobiales</taxon>
        <taxon>Terrimicrobiaceae</taxon>
        <taxon>Terrimicrobium</taxon>
    </lineage>
</organism>
<dbReference type="EMBL" id="BDCO01000003">
    <property type="protein sequence ID" value="GAT34986.1"/>
    <property type="molecule type" value="Genomic_DNA"/>
</dbReference>
<evidence type="ECO:0000313" key="2">
    <source>
        <dbReference type="EMBL" id="GAT34986.1"/>
    </source>
</evidence>
<evidence type="ECO:0000313" key="3">
    <source>
        <dbReference type="Proteomes" id="UP000076023"/>
    </source>
</evidence>
<evidence type="ECO:0000259" key="1">
    <source>
        <dbReference type="Pfam" id="PF00535"/>
    </source>
</evidence>
<dbReference type="OrthoDB" id="9804335at2"/>
<dbReference type="PANTHER" id="PTHR10859:SF91">
    <property type="entry name" value="DOLICHYL-PHOSPHATE BETA-GLUCOSYLTRANSFERASE"/>
    <property type="match status" value="1"/>
</dbReference>
<dbReference type="InParanoid" id="A0A146GET0"/>
<dbReference type="GO" id="GO:0006487">
    <property type="term" value="P:protein N-linked glycosylation"/>
    <property type="evidence" value="ECO:0007669"/>
    <property type="project" value="TreeGrafter"/>
</dbReference>
<dbReference type="AlphaFoldDB" id="A0A146GET0"/>
<gene>
    <name evidence="2" type="ORF">TSACC_346</name>
</gene>
<dbReference type="GO" id="GO:0016740">
    <property type="term" value="F:transferase activity"/>
    <property type="evidence" value="ECO:0007669"/>
    <property type="project" value="UniProtKB-KW"/>
</dbReference>
<comment type="caution">
    <text evidence="2">The sequence shown here is derived from an EMBL/GenBank/DDBJ whole genome shotgun (WGS) entry which is preliminary data.</text>
</comment>
<dbReference type="CDD" id="cd04179">
    <property type="entry name" value="DPM_DPG-synthase_like"/>
    <property type="match status" value="1"/>
</dbReference>
<dbReference type="PANTHER" id="PTHR10859">
    <property type="entry name" value="GLYCOSYL TRANSFERASE"/>
    <property type="match status" value="1"/>
</dbReference>
<protein>
    <submittedName>
        <fullName evidence="2">Glycosyltransferase</fullName>
    </submittedName>
</protein>
<name>A0A146GET0_TERSA</name>
<dbReference type="SUPFAM" id="SSF53448">
    <property type="entry name" value="Nucleotide-diphospho-sugar transferases"/>
    <property type="match status" value="1"/>
</dbReference>
<dbReference type="Gene3D" id="3.90.550.10">
    <property type="entry name" value="Spore Coat Polysaccharide Biosynthesis Protein SpsA, Chain A"/>
    <property type="match status" value="1"/>
</dbReference>
<sequence>MLVETARAVLNVWQPVWVVLDGSTDESVAEIQELARSEPGLSVIHLGENRGKGGASLVAMEAAAKAGYTHALLMDADGQHPVQDVTGFMELSQRHPGAMILGEPVFGPEAPAERVKGRRVGNWFANLETLWGGIRDSLFGFRLYPLRPAIDVMRSITTARRFDFDTELAVRLFWAGVEPINRPVPVRYPEKADGGVTHFRYLRDNLLLAGTHTRLCILLFPRLWRVWQLRRKWLSPRDI</sequence>
<dbReference type="Pfam" id="PF00535">
    <property type="entry name" value="Glycos_transf_2"/>
    <property type="match status" value="1"/>
</dbReference>
<proteinExistence type="predicted"/>